<dbReference type="PRINTS" id="PR00081">
    <property type="entry name" value="GDHRDH"/>
</dbReference>
<accession>A0A940S724</accession>
<reference evidence="2" key="1">
    <citation type="submission" date="2021-03" db="EMBL/GenBank/DDBJ databases">
        <authorList>
            <person name="So Y."/>
        </authorList>
    </citation>
    <scope>NUCLEOTIDE SEQUENCE</scope>
    <source>
        <strain evidence="2">SG15</strain>
    </source>
</reference>
<protein>
    <submittedName>
        <fullName evidence="2">Glucose 1-dehydrogenase</fullName>
        <ecNumber evidence="2">1.1.1.47</ecNumber>
    </submittedName>
</protein>
<dbReference type="InterPro" id="IPR036291">
    <property type="entry name" value="NAD(P)-bd_dom_sf"/>
</dbReference>
<dbReference type="RefSeq" id="WP_209376959.1">
    <property type="nucleotide sequence ID" value="NZ_JAGIZA010000029.1"/>
</dbReference>
<dbReference type="EMBL" id="JAGIZA010000029">
    <property type="protein sequence ID" value="MBP0496166.1"/>
    <property type="molecule type" value="Genomic_DNA"/>
</dbReference>
<dbReference type="Proteomes" id="UP000677537">
    <property type="component" value="Unassembled WGS sequence"/>
</dbReference>
<comment type="similarity">
    <text evidence="1">Belongs to the short-chain dehydrogenases/reductases (SDR) family.</text>
</comment>
<sequence>MLLSGQIALVTGAGQGNGAAMALGLAQQGARVAVTDIDAALAGETAARIAAAGGGAVAYALDVTDLQGCRELALRLGAEMGDISVLVNNAGVCPRHSLDDDALDRAWDAAMDINLRGTMNVTRAFLPALRRSRGRVVNIASIASFVSTNTSVSYPVSKAGVRALTGALAQELAPDGVRVNAIAPGTFATRMTEATRLNPERSDRFLARIPMRRYGEPEELVGPVVFLASDMSSYVTGSTLVVDGGYLAV</sequence>
<dbReference type="Pfam" id="PF13561">
    <property type="entry name" value="adh_short_C2"/>
    <property type="match status" value="1"/>
</dbReference>
<name>A0A940S724_9PROT</name>
<dbReference type="AlphaFoldDB" id="A0A940S724"/>
<gene>
    <name evidence="2" type="ORF">J5Y10_25510</name>
</gene>
<dbReference type="GO" id="GO:0047936">
    <property type="term" value="F:glucose 1-dehydrogenase [NAD(P)+] activity"/>
    <property type="evidence" value="ECO:0007669"/>
    <property type="project" value="UniProtKB-EC"/>
</dbReference>
<organism evidence="2 3">
    <name type="scientific">Roseomonas indoligenes</name>
    <dbReference type="NCBI Taxonomy" id="2820811"/>
    <lineage>
        <taxon>Bacteria</taxon>
        <taxon>Pseudomonadati</taxon>
        <taxon>Pseudomonadota</taxon>
        <taxon>Alphaproteobacteria</taxon>
        <taxon>Acetobacterales</taxon>
        <taxon>Roseomonadaceae</taxon>
        <taxon>Roseomonas</taxon>
    </lineage>
</organism>
<dbReference type="PROSITE" id="PS00061">
    <property type="entry name" value="ADH_SHORT"/>
    <property type="match status" value="1"/>
</dbReference>
<dbReference type="NCBIfam" id="NF005559">
    <property type="entry name" value="PRK07231.1"/>
    <property type="match status" value="1"/>
</dbReference>
<keyword evidence="2" id="KW-0560">Oxidoreductase</keyword>
<dbReference type="SUPFAM" id="SSF51735">
    <property type="entry name" value="NAD(P)-binding Rossmann-fold domains"/>
    <property type="match status" value="1"/>
</dbReference>
<dbReference type="EC" id="1.1.1.47" evidence="2"/>
<proteinExistence type="inferred from homology"/>
<dbReference type="InterPro" id="IPR002347">
    <property type="entry name" value="SDR_fam"/>
</dbReference>
<dbReference type="Gene3D" id="3.40.50.720">
    <property type="entry name" value="NAD(P)-binding Rossmann-like Domain"/>
    <property type="match status" value="1"/>
</dbReference>
<dbReference type="PANTHER" id="PTHR42760:SF135">
    <property type="entry name" value="BLL7886 PROTEIN"/>
    <property type="match status" value="1"/>
</dbReference>
<dbReference type="PRINTS" id="PR00080">
    <property type="entry name" value="SDRFAMILY"/>
</dbReference>
<evidence type="ECO:0000313" key="2">
    <source>
        <dbReference type="EMBL" id="MBP0496166.1"/>
    </source>
</evidence>
<dbReference type="GO" id="GO:0030497">
    <property type="term" value="P:fatty acid elongation"/>
    <property type="evidence" value="ECO:0007669"/>
    <property type="project" value="TreeGrafter"/>
</dbReference>
<dbReference type="FunFam" id="3.40.50.720:FF:000084">
    <property type="entry name" value="Short-chain dehydrogenase reductase"/>
    <property type="match status" value="1"/>
</dbReference>
<comment type="caution">
    <text evidence="2">The sequence shown here is derived from an EMBL/GenBank/DDBJ whole genome shotgun (WGS) entry which is preliminary data.</text>
</comment>
<evidence type="ECO:0000313" key="3">
    <source>
        <dbReference type="Proteomes" id="UP000677537"/>
    </source>
</evidence>
<evidence type="ECO:0000256" key="1">
    <source>
        <dbReference type="ARBA" id="ARBA00006484"/>
    </source>
</evidence>
<keyword evidence="3" id="KW-1185">Reference proteome</keyword>
<dbReference type="PANTHER" id="PTHR42760">
    <property type="entry name" value="SHORT-CHAIN DEHYDROGENASES/REDUCTASES FAMILY MEMBER"/>
    <property type="match status" value="1"/>
</dbReference>
<dbReference type="InterPro" id="IPR020904">
    <property type="entry name" value="Sc_DH/Rdtase_CS"/>
</dbReference>